<dbReference type="AlphaFoldDB" id="A0A0D8XTD6"/>
<sequence length="201" mass="23170">MLKWFLYIYFTGIGIVTSSPKSEIPCGLPPFVTKLPQKQNDQLKKVWANYQVGNTCENEQKITFDIIGTLTEAERAAIFDVESEMSGDDHFRTTPRFIVLISPEVKEGFDAIWLDDELNADVKQNQLLKFAKQNFDKEQMESFNSWMSAITMAQKEIDQRINDLSSKAKELFEKLTKIRKEESKLLKSLTPELHKELDGLI</sequence>
<dbReference type="EMBL" id="KN716293">
    <property type="protein sequence ID" value="KJH47765.1"/>
    <property type="molecule type" value="Genomic_DNA"/>
</dbReference>
<dbReference type="Pfam" id="PF03670">
    <property type="entry name" value="UPF0184"/>
    <property type="match status" value="1"/>
</dbReference>
<reference evidence="3 4" key="1">
    <citation type="submission" date="2013-11" db="EMBL/GenBank/DDBJ databases">
        <title>Draft genome of the bovine lungworm Dictyocaulus viviparus.</title>
        <authorList>
            <person name="Mitreva M."/>
        </authorList>
    </citation>
    <scope>NUCLEOTIDE SEQUENCE [LARGE SCALE GENOMIC DNA]</scope>
    <source>
        <strain evidence="3 4">HannoverDv2000</strain>
    </source>
</reference>
<evidence type="ECO:0000313" key="4">
    <source>
        <dbReference type="Proteomes" id="UP000053766"/>
    </source>
</evidence>
<dbReference type="OrthoDB" id="5856170at2759"/>
<evidence type="ECO:0000256" key="2">
    <source>
        <dbReference type="SAM" id="SignalP"/>
    </source>
</evidence>
<accession>A0A0D8XTD6</accession>
<proteinExistence type="predicted"/>
<feature type="chain" id="PRO_5002336049" description="SXP/RAL-2 family protein Ani s 5-like cation-binding domain-containing protein" evidence="2">
    <location>
        <begin position="19"/>
        <end position="201"/>
    </location>
</feature>
<feature type="coiled-coil region" evidence="1">
    <location>
        <begin position="154"/>
        <end position="181"/>
    </location>
</feature>
<protein>
    <recommendedName>
        <fullName evidence="5">SXP/RAL-2 family protein Ani s 5-like cation-binding domain-containing protein</fullName>
    </recommendedName>
</protein>
<gene>
    <name evidence="3" type="ORF">DICVIV_06118</name>
</gene>
<reference evidence="4" key="2">
    <citation type="journal article" date="2016" name="Sci. Rep.">
        <title>Dictyocaulus viviparus genome, variome and transcriptome elucidate lungworm biology and support future intervention.</title>
        <authorList>
            <person name="McNulty S.N."/>
            <person name="Strube C."/>
            <person name="Rosa B.A."/>
            <person name="Martin J.C."/>
            <person name="Tyagi R."/>
            <person name="Choi Y.J."/>
            <person name="Wang Q."/>
            <person name="Hallsworth Pepin K."/>
            <person name="Zhang X."/>
            <person name="Ozersky P."/>
            <person name="Wilson R.K."/>
            <person name="Sternberg P.W."/>
            <person name="Gasser R.B."/>
            <person name="Mitreva M."/>
        </authorList>
    </citation>
    <scope>NUCLEOTIDE SEQUENCE [LARGE SCALE GENOMIC DNA]</scope>
    <source>
        <strain evidence="4">HannoverDv2000</strain>
    </source>
</reference>
<name>A0A0D8XTD6_DICVI</name>
<evidence type="ECO:0000256" key="1">
    <source>
        <dbReference type="SAM" id="Coils"/>
    </source>
</evidence>
<dbReference type="Proteomes" id="UP000053766">
    <property type="component" value="Unassembled WGS sequence"/>
</dbReference>
<keyword evidence="1" id="KW-0175">Coiled coil</keyword>
<keyword evidence="4" id="KW-1185">Reference proteome</keyword>
<organism evidence="3 4">
    <name type="scientific">Dictyocaulus viviparus</name>
    <name type="common">Bovine lungworm</name>
    <dbReference type="NCBI Taxonomy" id="29172"/>
    <lineage>
        <taxon>Eukaryota</taxon>
        <taxon>Metazoa</taxon>
        <taxon>Ecdysozoa</taxon>
        <taxon>Nematoda</taxon>
        <taxon>Chromadorea</taxon>
        <taxon>Rhabditida</taxon>
        <taxon>Rhabditina</taxon>
        <taxon>Rhabditomorpha</taxon>
        <taxon>Strongyloidea</taxon>
        <taxon>Metastrongylidae</taxon>
        <taxon>Dictyocaulus</taxon>
    </lineage>
</organism>
<evidence type="ECO:0008006" key="5">
    <source>
        <dbReference type="Google" id="ProtNLM"/>
    </source>
</evidence>
<keyword evidence="2" id="KW-0732">Signal</keyword>
<feature type="signal peptide" evidence="2">
    <location>
        <begin position="1"/>
        <end position="18"/>
    </location>
</feature>
<evidence type="ECO:0000313" key="3">
    <source>
        <dbReference type="EMBL" id="KJH47765.1"/>
    </source>
</evidence>